<keyword evidence="6" id="KW-0966">Cell projection</keyword>
<feature type="domain" description="IFT140 second beta-propeller" evidence="8">
    <location>
        <begin position="371"/>
        <end position="662"/>
    </location>
</feature>
<evidence type="ECO:0000256" key="2">
    <source>
        <dbReference type="ARBA" id="ARBA00022574"/>
    </source>
</evidence>
<feature type="domain" description="IFT140 first beta-propeller" evidence="7">
    <location>
        <begin position="168"/>
        <end position="361"/>
    </location>
</feature>
<dbReference type="OMA" id="YAQFMES"/>
<evidence type="ECO:0000256" key="1">
    <source>
        <dbReference type="ARBA" id="ARBA00004138"/>
    </source>
</evidence>
<dbReference type="InParanoid" id="A0A7M7IY92"/>
<reference evidence="11" key="1">
    <citation type="submission" date="2021-01" db="UniProtKB">
        <authorList>
            <consortium name="EnsemblMetazoa"/>
        </authorList>
    </citation>
    <scope>IDENTIFICATION</scope>
</reference>
<dbReference type="InterPro" id="IPR056168">
    <property type="entry name" value="TPR_IF140/IFT172/WDR19"/>
</dbReference>
<dbReference type="SUPFAM" id="SSF50978">
    <property type="entry name" value="WD40 repeat-like"/>
    <property type="match status" value="2"/>
</dbReference>
<dbReference type="InterPro" id="IPR056154">
    <property type="entry name" value="Beta-prop_IFT140_1st"/>
</dbReference>
<dbReference type="GeneID" id="111243091"/>
<evidence type="ECO:0000313" key="11">
    <source>
        <dbReference type="EnsemblMetazoa" id="XP_022643898"/>
    </source>
</evidence>
<evidence type="ECO:0000259" key="7">
    <source>
        <dbReference type="Pfam" id="PF23383"/>
    </source>
</evidence>
<organism evidence="11 12">
    <name type="scientific">Varroa destructor</name>
    <name type="common">Honeybee mite</name>
    <dbReference type="NCBI Taxonomy" id="109461"/>
    <lineage>
        <taxon>Eukaryota</taxon>
        <taxon>Metazoa</taxon>
        <taxon>Ecdysozoa</taxon>
        <taxon>Arthropoda</taxon>
        <taxon>Chelicerata</taxon>
        <taxon>Arachnida</taxon>
        <taxon>Acari</taxon>
        <taxon>Parasitiformes</taxon>
        <taxon>Mesostigmata</taxon>
        <taxon>Gamasina</taxon>
        <taxon>Dermanyssoidea</taxon>
        <taxon>Varroidae</taxon>
        <taxon>Varroa</taxon>
    </lineage>
</organism>
<dbReference type="Gene3D" id="2.130.10.10">
    <property type="entry name" value="YVTN repeat-like/Quinoprotein amine dehydrogenase"/>
    <property type="match status" value="3"/>
</dbReference>
<proteinExistence type="predicted"/>
<dbReference type="Proteomes" id="UP000594260">
    <property type="component" value="Unplaced"/>
</dbReference>
<dbReference type="InterPro" id="IPR056156">
    <property type="entry name" value="TPR_IF140_C"/>
</dbReference>
<name>A0A7M7IY92_VARDE</name>
<keyword evidence="3" id="KW-0677">Repeat</keyword>
<feature type="domain" description="IF140/IFT172/WDR19 TPR" evidence="10">
    <location>
        <begin position="712"/>
        <end position="1199"/>
    </location>
</feature>
<dbReference type="RefSeq" id="XP_022643898.1">
    <property type="nucleotide sequence ID" value="XM_022788163.1"/>
</dbReference>
<dbReference type="Gene3D" id="1.25.40.470">
    <property type="match status" value="2"/>
</dbReference>
<feature type="domain" description="IFT140 first beta-propeller" evidence="7">
    <location>
        <begin position="5"/>
        <end position="167"/>
    </location>
</feature>
<dbReference type="Pfam" id="PF24762">
    <property type="entry name" value="TPR_IF140-IFT172"/>
    <property type="match status" value="1"/>
</dbReference>
<evidence type="ECO:0000256" key="3">
    <source>
        <dbReference type="ARBA" id="ARBA00022737"/>
    </source>
</evidence>
<dbReference type="Pfam" id="PF23385">
    <property type="entry name" value="Beta-prop_IFT140_2nd"/>
    <property type="match status" value="1"/>
</dbReference>
<dbReference type="Pfam" id="PF23383">
    <property type="entry name" value="Beta-prop_IFT140_1st"/>
    <property type="match status" value="2"/>
</dbReference>
<protein>
    <recommendedName>
        <fullName evidence="13">Intraflagellar transport protein 140 homolog</fullName>
    </recommendedName>
</protein>
<dbReference type="GO" id="GO:0036064">
    <property type="term" value="C:ciliary basal body"/>
    <property type="evidence" value="ECO:0007669"/>
    <property type="project" value="TreeGrafter"/>
</dbReference>
<keyword evidence="12" id="KW-1185">Reference proteome</keyword>
<dbReference type="SMART" id="SM00320">
    <property type="entry name" value="WD40"/>
    <property type="match status" value="5"/>
</dbReference>
<dbReference type="InterPro" id="IPR036322">
    <property type="entry name" value="WD40_repeat_dom_sf"/>
</dbReference>
<sequence length="1387" mass="155055">MAGTVYLDVTVEFETLGSRTEVTPFDAVWHSRYPLLAIGYAKSENGLVRIIEYSLENDTIHPLEDYEHESAQPCCLSWHPSERCLVAGWENGEVTIWTPIGGTIVQTVQHQYPVSQIEWSACTPVRLVTADTAGSCLGWQLQDNVGEQLFYHEIRETLVDIVFRPNAKDFFVATESGTLFIVTDTGQCHDLLRVDGHVIRLLYNSNSNTLVTVTENLVISQFRHTEQNGVDQVSRVKLAGSGYRARIEWLMMGVLVIAAGDTSLRLVNLRTNDNANLHVSSENSNESFTALAVDTGSHKVAAGTTHGRIFIWNEPSTAEEAEERNANPYEVQVTGNFRTLGVCSAFGLISAVAQEVTVFREQQASLAYSSQLLALQTGARKAFIDLIQMSVSVKLETEVPIRALFAGREVVGVSDRKRLLFYELQHATRTARFLGSMNTTSVLISLHDQNAFVIQNGQIEVRSFQGALNQTIVAQQDEGEIVSIDVAGFFIAVGSSKGCIRMWDVGNRREITSHAGPKSLLIPERSKLHSVRCNANGTKISAIMSSVGGDHTLPLLYVWDIEEDDVFCLDFSRPSKEGDRNRMYTDMSGKVPVNHLWDGEDPRLLVLECHFEDSSTGSSEAVIVTVFVTAEFGLVVQDAVAFDKKKFSLIGAHVPYFYLVSKNGSSERMGPEKLAYAKHAYRLSMSDFVGVESCDRETREAVLKLSFFLTIGNMDEAFSAIRSIKSESVWENMARMCVKNKRLDVAPVCLGKMKKVSAAMALRQVQAKHPENIDLQVATLAIYLGMIEEAKNLLETNADNRMLIKLLCDLNRWDEALELAERKSRINLKNTYFRYAKHLEELGKVQEAILYYEKSNTHLQQVPRMLIEKDIRALEIYIAKSKDPHFFKWWAQYLESQGDTEEALRYYEMAKDYVSLVRINCFFNNVETAMEIANDVGDRAACFHLARNLEALDKPSDAVHFFSKAGAISNALRVCKDNAMDDQLFYLAIQSQNSQDMLDVATYFENEGEKQRAVTLYQKAGWLEKARELSGDSRVSIGEELLGQVAQEISASSDAAEVQTAIRRLIDMGLTDQAVEILALNAQAEAAMDLCAQYDVELSEPLADKMLKGVYGDARRRLLIKIADFCLKQKSFYLAAKKYTEAGDKHSAMRSLILSQDTDKVILLAQALEDPEIYIQAASYLQTLNWRAQPAIMRHIIEYYSAAGDLEMLGNFYENCAVSEIVEYRNYETALSALNEAYRVLKDAPIGTASSSKIDGLRQKIKNVQQFLKLKKVYADGELREALEKAQQMIKENNVIVRKGDIYGFIIEHYVDNGQMRTALRKLEEMEADCGGSANTYLDEQTLAKIFASTGGGFSDLNGTPEASESIAAKQNGSVKHADQQEIWTAQ</sequence>
<feature type="domain" description="IF140 C-terminal TPR" evidence="9">
    <location>
        <begin position="1208"/>
        <end position="1327"/>
    </location>
</feature>
<evidence type="ECO:0000256" key="5">
    <source>
        <dbReference type="ARBA" id="ARBA00023069"/>
    </source>
</evidence>
<dbReference type="SUPFAM" id="SSF81901">
    <property type="entry name" value="HCP-like"/>
    <property type="match status" value="1"/>
</dbReference>
<dbReference type="FunCoup" id="A0A7M7IY92">
    <property type="interactions" value="529"/>
</dbReference>
<evidence type="ECO:0000256" key="4">
    <source>
        <dbReference type="ARBA" id="ARBA00022803"/>
    </source>
</evidence>
<dbReference type="GO" id="GO:0005930">
    <property type="term" value="C:axoneme"/>
    <property type="evidence" value="ECO:0007669"/>
    <property type="project" value="TreeGrafter"/>
</dbReference>
<evidence type="ECO:0000259" key="8">
    <source>
        <dbReference type="Pfam" id="PF23385"/>
    </source>
</evidence>
<dbReference type="InterPro" id="IPR001680">
    <property type="entry name" value="WD40_rpt"/>
</dbReference>
<comment type="subcellular location">
    <subcellularLocation>
        <location evidence="1">Cell projection</location>
        <location evidence="1">Cilium</location>
    </subcellularLocation>
</comment>
<keyword evidence="2" id="KW-0853">WD repeat</keyword>
<dbReference type="InterPro" id="IPR015943">
    <property type="entry name" value="WD40/YVTN_repeat-like_dom_sf"/>
</dbReference>
<evidence type="ECO:0000256" key="6">
    <source>
        <dbReference type="ARBA" id="ARBA00023273"/>
    </source>
</evidence>
<dbReference type="EnsemblMetazoa" id="XM_022788163">
    <property type="protein sequence ID" value="XP_022643898"/>
    <property type="gene ID" value="LOC111243091"/>
</dbReference>
<dbReference type="PANTHER" id="PTHR15722">
    <property type="entry name" value="IFT140/172-RELATED"/>
    <property type="match status" value="1"/>
</dbReference>
<dbReference type="InterPro" id="IPR056155">
    <property type="entry name" value="Beta-prop_IFT140_2nd"/>
</dbReference>
<evidence type="ECO:0008006" key="13">
    <source>
        <dbReference type="Google" id="ProtNLM"/>
    </source>
</evidence>
<accession>A0A7M7IY92</accession>
<dbReference type="Pfam" id="PF24760">
    <property type="entry name" value="TPR_IF140_C"/>
    <property type="match status" value="1"/>
</dbReference>
<evidence type="ECO:0000259" key="10">
    <source>
        <dbReference type="Pfam" id="PF24762"/>
    </source>
</evidence>
<dbReference type="KEGG" id="vde:111243091"/>
<dbReference type="OrthoDB" id="6498317at2759"/>
<dbReference type="PANTHER" id="PTHR15722:SF7">
    <property type="entry name" value="INTRAFLAGELLAR TRANSPORT PROTEIN 140 HOMOLOG"/>
    <property type="match status" value="1"/>
</dbReference>
<dbReference type="GO" id="GO:0035721">
    <property type="term" value="P:intraciliary retrograde transport"/>
    <property type="evidence" value="ECO:0007669"/>
    <property type="project" value="TreeGrafter"/>
</dbReference>
<dbReference type="GO" id="GO:0030991">
    <property type="term" value="C:intraciliary transport particle A"/>
    <property type="evidence" value="ECO:0007669"/>
    <property type="project" value="TreeGrafter"/>
</dbReference>
<keyword evidence="4" id="KW-0802">TPR repeat</keyword>
<evidence type="ECO:0000259" key="9">
    <source>
        <dbReference type="Pfam" id="PF24760"/>
    </source>
</evidence>
<evidence type="ECO:0000313" key="12">
    <source>
        <dbReference type="Proteomes" id="UP000594260"/>
    </source>
</evidence>
<keyword evidence="5" id="KW-0969">Cilium</keyword>